<dbReference type="GO" id="GO:0003676">
    <property type="term" value="F:nucleic acid binding"/>
    <property type="evidence" value="ECO:0007669"/>
    <property type="project" value="InterPro"/>
</dbReference>
<keyword evidence="1" id="KW-0507">mRNA processing</keyword>
<gene>
    <name evidence="5" type="ORF">O181_009704</name>
</gene>
<dbReference type="Gene3D" id="4.10.60.10">
    <property type="entry name" value="Zinc finger, CCHC-type"/>
    <property type="match status" value="1"/>
</dbReference>
<keyword evidence="2" id="KW-0862">Zinc</keyword>
<dbReference type="AlphaFoldDB" id="A0A9Q3GK44"/>
<evidence type="ECO:0000256" key="1">
    <source>
        <dbReference type="ARBA" id="ARBA00022664"/>
    </source>
</evidence>
<dbReference type="GO" id="GO:0006397">
    <property type="term" value="P:mRNA processing"/>
    <property type="evidence" value="ECO:0007669"/>
    <property type="project" value="UniProtKB-KW"/>
</dbReference>
<feature type="compositionally biased region" description="Basic and acidic residues" evidence="3">
    <location>
        <begin position="60"/>
        <end position="79"/>
    </location>
</feature>
<evidence type="ECO:0000256" key="3">
    <source>
        <dbReference type="SAM" id="MobiDB-lite"/>
    </source>
</evidence>
<dbReference type="InterPro" id="IPR001878">
    <property type="entry name" value="Znf_CCHC"/>
</dbReference>
<keyword evidence="2" id="KW-0479">Metal-binding</keyword>
<dbReference type="SUPFAM" id="SSF57756">
    <property type="entry name" value="Retrovirus zinc finger-like domains"/>
    <property type="match status" value="1"/>
</dbReference>
<name>A0A9Q3GK44_9BASI</name>
<evidence type="ECO:0000313" key="6">
    <source>
        <dbReference type="Proteomes" id="UP000765509"/>
    </source>
</evidence>
<dbReference type="Pfam" id="PF00098">
    <property type="entry name" value="zf-CCHC"/>
    <property type="match status" value="1"/>
</dbReference>
<evidence type="ECO:0000256" key="2">
    <source>
        <dbReference type="PROSITE-ProRule" id="PRU00047"/>
    </source>
</evidence>
<feature type="region of interest" description="Disordered" evidence="3">
    <location>
        <begin position="60"/>
        <end position="88"/>
    </location>
</feature>
<feature type="compositionally biased region" description="Basic residues" evidence="3">
    <location>
        <begin position="1"/>
        <end position="12"/>
    </location>
</feature>
<comment type="caution">
    <text evidence="5">The sequence shown here is derived from an EMBL/GenBank/DDBJ whole genome shotgun (WGS) entry which is preliminary data.</text>
</comment>
<proteinExistence type="predicted"/>
<dbReference type="SMART" id="SM00343">
    <property type="entry name" value="ZnF_C2HC"/>
    <property type="match status" value="1"/>
</dbReference>
<feature type="domain" description="CCHC-type" evidence="4">
    <location>
        <begin position="34"/>
        <end position="49"/>
    </location>
</feature>
<accession>A0A9Q3GK44</accession>
<keyword evidence="6" id="KW-1185">Reference proteome</keyword>
<dbReference type="GO" id="GO:0008270">
    <property type="term" value="F:zinc ion binding"/>
    <property type="evidence" value="ECO:0007669"/>
    <property type="project" value="UniProtKB-KW"/>
</dbReference>
<reference evidence="5" key="1">
    <citation type="submission" date="2021-03" db="EMBL/GenBank/DDBJ databases">
        <title>Draft genome sequence of rust myrtle Austropuccinia psidii MF-1, a brazilian biotype.</title>
        <authorList>
            <person name="Quecine M.C."/>
            <person name="Pachon D.M.R."/>
            <person name="Bonatelli M.L."/>
            <person name="Correr F.H."/>
            <person name="Franceschini L.M."/>
            <person name="Leite T.F."/>
            <person name="Margarido G.R.A."/>
            <person name="Almeida C.A."/>
            <person name="Ferrarezi J.A."/>
            <person name="Labate C.A."/>
        </authorList>
    </citation>
    <scope>NUCLEOTIDE SEQUENCE</scope>
    <source>
        <strain evidence="5">MF-1</strain>
    </source>
</reference>
<evidence type="ECO:0000313" key="5">
    <source>
        <dbReference type="EMBL" id="MBW0469989.1"/>
    </source>
</evidence>
<organism evidence="5 6">
    <name type="scientific">Austropuccinia psidii MF-1</name>
    <dbReference type="NCBI Taxonomy" id="1389203"/>
    <lineage>
        <taxon>Eukaryota</taxon>
        <taxon>Fungi</taxon>
        <taxon>Dikarya</taxon>
        <taxon>Basidiomycota</taxon>
        <taxon>Pucciniomycotina</taxon>
        <taxon>Pucciniomycetes</taxon>
        <taxon>Pucciniales</taxon>
        <taxon>Sphaerophragmiaceae</taxon>
        <taxon>Austropuccinia</taxon>
    </lineage>
</organism>
<dbReference type="PROSITE" id="PS50158">
    <property type="entry name" value="ZF_CCHC"/>
    <property type="match status" value="1"/>
</dbReference>
<keyword evidence="2" id="KW-0863">Zinc-finger</keyword>
<dbReference type="Proteomes" id="UP000765509">
    <property type="component" value="Unassembled WGS sequence"/>
</dbReference>
<dbReference type="InterPro" id="IPR036875">
    <property type="entry name" value="Znf_CCHC_sf"/>
</dbReference>
<dbReference type="EMBL" id="AVOT02002328">
    <property type="protein sequence ID" value="MBW0469989.1"/>
    <property type="molecule type" value="Genomic_DNA"/>
</dbReference>
<protein>
    <recommendedName>
        <fullName evidence="4">CCHC-type domain-containing protein</fullName>
    </recommendedName>
</protein>
<sequence length="221" mass="24747">MLHRRRVYQCTRRHSDKEKNWTLKPNKSNSNEQRKCQKCGGVGHLANNCLKKAKINEIVETEDHNDKGEESDSAAKDTEGSETSESDEFNIIDAQINNIDSIYEVLHVNSNLPQVGTSETSLENIQDAKLYRNKPAKAMGYTAGNSSISIDMVENQAAKVNLDRGAYCTCVGKSNFKTVVPDWEERLIPIQGVKLSSASESMKPLGIISFFLILHNLSDWK</sequence>
<feature type="region of interest" description="Disordered" evidence="3">
    <location>
        <begin position="1"/>
        <end position="35"/>
    </location>
</feature>
<evidence type="ECO:0000259" key="4">
    <source>
        <dbReference type="PROSITE" id="PS50158"/>
    </source>
</evidence>